<keyword evidence="7 9" id="KW-0720">Serine protease</keyword>
<keyword evidence="2" id="KW-0134">Cell wall</keyword>
<comment type="similarity">
    <text evidence="1 9 10">Belongs to the peptidase S8 family.</text>
</comment>
<feature type="signal peptide" evidence="11">
    <location>
        <begin position="1"/>
        <end position="30"/>
    </location>
</feature>
<dbReference type="Gene3D" id="3.50.30.30">
    <property type="match status" value="1"/>
</dbReference>
<dbReference type="InterPro" id="IPR023828">
    <property type="entry name" value="Peptidase_S8_Ser-AS"/>
</dbReference>
<evidence type="ECO:0000259" key="12">
    <source>
        <dbReference type="Pfam" id="PF00082"/>
    </source>
</evidence>
<evidence type="ECO:0000256" key="2">
    <source>
        <dbReference type="ARBA" id="ARBA00022512"/>
    </source>
</evidence>
<dbReference type="InterPro" id="IPR023827">
    <property type="entry name" value="Peptidase_S8_Asp-AS"/>
</dbReference>
<dbReference type="SUPFAM" id="SSF52743">
    <property type="entry name" value="Subtilisin-like"/>
    <property type="match status" value="1"/>
</dbReference>
<keyword evidence="3" id="KW-0964">Secreted</keyword>
<dbReference type="PANTHER" id="PTHR43806">
    <property type="entry name" value="PEPTIDASE S8"/>
    <property type="match status" value="1"/>
</dbReference>
<evidence type="ECO:0008006" key="17">
    <source>
        <dbReference type="Google" id="ProtNLM"/>
    </source>
</evidence>
<keyword evidence="6 9" id="KW-0378">Hydrolase</keyword>
<dbReference type="AlphaFoldDB" id="A0A4Y7WF19"/>
<dbReference type="CDD" id="cd07474">
    <property type="entry name" value="Peptidases_S8_subtilisin_Vpr-like"/>
    <property type="match status" value="1"/>
</dbReference>
<proteinExistence type="inferred from homology"/>
<feature type="domain" description="Inhibitor I9" evidence="14">
    <location>
        <begin position="87"/>
        <end position="160"/>
    </location>
</feature>
<dbReference type="InterPro" id="IPR003137">
    <property type="entry name" value="PA_domain"/>
</dbReference>
<evidence type="ECO:0000259" key="13">
    <source>
        <dbReference type="Pfam" id="PF02225"/>
    </source>
</evidence>
<evidence type="ECO:0000256" key="7">
    <source>
        <dbReference type="ARBA" id="ARBA00022825"/>
    </source>
</evidence>
<organism evidence="15 16">
    <name type="scientific">Shouchella lehensis</name>
    <dbReference type="NCBI Taxonomy" id="300825"/>
    <lineage>
        <taxon>Bacteria</taxon>
        <taxon>Bacillati</taxon>
        <taxon>Bacillota</taxon>
        <taxon>Bacilli</taxon>
        <taxon>Bacillales</taxon>
        <taxon>Bacillaceae</taxon>
        <taxon>Shouchella</taxon>
    </lineage>
</organism>
<dbReference type="SUPFAM" id="SSF52025">
    <property type="entry name" value="PA domain"/>
    <property type="match status" value="1"/>
</dbReference>
<evidence type="ECO:0000256" key="8">
    <source>
        <dbReference type="PIRSR" id="PIRSR615500-1"/>
    </source>
</evidence>
<dbReference type="PROSITE" id="PS51892">
    <property type="entry name" value="SUBTILASE"/>
    <property type="match status" value="1"/>
</dbReference>
<evidence type="ECO:0000256" key="5">
    <source>
        <dbReference type="ARBA" id="ARBA00022729"/>
    </source>
</evidence>
<dbReference type="CDD" id="cd02133">
    <property type="entry name" value="PA_C5a_like"/>
    <property type="match status" value="1"/>
</dbReference>
<keyword evidence="5 11" id="KW-0732">Signal</keyword>
<dbReference type="InterPro" id="IPR034213">
    <property type="entry name" value="S8_Vpr-like"/>
</dbReference>
<dbReference type="Pfam" id="PF00082">
    <property type="entry name" value="Peptidase_S8"/>
    <property type="match status" value="1"/>
</dbReference>
<feature type="active site" description="Charge relay system" evidence="8 9">
    <location>
        <position position="259"/>
    </location>
</feature>
<evidence type="ECO:0000256" key="10">
    <source>
        <dbReference type="RuleBase" id="RU003355"/>
    </source>
</evidence>
<dbReference type="PROSITE" id="PS00138">
    <property type="entry name" value="SUBTILASE_SER"/>
    <property type="match status" value="1"/>
</dbReference>
<dbReference type="InterPro" id="IPR010259">
    <property type="entry name" value="S8pro/Inhibitor_I9"/>
</dbReference>
<dbReference type="Pfam" id="PF02225">
    <property type="entry name" value="PA"/>
    <property type="match status" value="1"/>
</dbReference>
<evidence type="ECO:0000256" key="11">
    <source>
        <dbReference type="SAM" id="SignalP"/>
    </source>
</evidence>
<feature type="domain" description="Peptidase S8/S53" evidence="12">
    <location>
        <begin position="196"/>
        <end position="632"/>
    </location>
</feature>
<feature type="active site" description="Charge relay system" evidence="8 9">
    <location>
        <position position="205"/>
    </location>
</feature>
<evidence type="ECO:0000256" key="4">
    <source>
        <dbReference type="ARBA" id="ARBA00022670"/>
    </source>
</evidence>
<evidence type="ECO:0000256" key="6">
    <source>
        <dbReference type="ARBA" id="ARBA00022801"/>
    </source>
</evidence>
<sequence>MHLKKTTNLNCTKSLSVVALSFCMVASSFTSVQYVKAEEQTDTKLLLPNSINLSSDEEISIIVELDELPEQVALALAEEEGNVLTEAEAQATVTESQEVFEDILDDVFAQSPEKEVDYTVNFTYTTIFNGVALTLPANKVEDLLQYEEVKAIYNDEEVELIHPVDEKGYDEPVDATMVDSIPFLGISDLHIDGLTGEGIKIGVLDTGVDYNHPDLKGVYKGGYDFVDNDDDPMEATYEDWLASGLPEFDSGNRSYYTSHGTHVSGTTNGTGENESEYAVTGVAPDAELYAYRVLGPYGSGATSGVIAGIERSVEDGMDVINLSLGSATNNPIAPTGIATNNAALAGVTVVTSAGNSGRNGLYTIGAPGSAALPISVGASNVPIEVPEFTSEYAVGGETLAGDLRVIAESFETDLASLTGETLPVVSASLGRVQDFENVDVKDKVAFVARGEIAFVDKIANAKDAGAAGIVIYNNIAGAGHNPVYVGASHSYIPSFSLTYEQGQVIADLLDEESTITFGDMSAITTIGDTLADFSSRGPVNYTAAIKPEVVAPGVDVFSTIPSYMAGPEYIGEYEYSYGRSSGTSMASPHVAGIAALMLQANPELTPADIKTKLMNTAVPMTNDYNVFEVGAGRVNPQAAIDTTMMFQSTMDGLHVEDSLLTLIPDRTGAISFGPVSTATGNIRELQSLRVTNASDEAKSFNVQTSFQAVNGTLPAGASGMTLQTNASISVPAGETITSNSFLVAPKTALQGLYGGYMIFTNKDDSSEVYRVPFGTYVSEQAIADLPIGQPVIAGTPAS</sequence>
<dbReference type="GO" id="GO:0004252">
    <property type="term" value="F:serine-type endopeptidase activity"/>
    <property type="evidence" value="ECO:0007669"/>
    <property type="project" value="UniProtKB-UniRule"/>
</dbReference>
<evidence type="ECO:0000256" key="1">
    <source>
        <dbReference type="ARBA" id="ARBA00011073"/>
    </source>
</evidence>
<protein>
    <recommendedName>
        <fullName evidence="17">Peptidase S8</fullName>
    </recommendedName>
</protein>
<dbReference type="Pfam" id="PF05922">
    <property type="entry name" value="Inhibitor_I9"/>
    <property type="match status" value="1"/>
</dbReference>
<dbReference type="Proteomes" id="UP000298210">
    <property type="component" value="Unassembled WGS sequence"/>
</dbReference>
<dbReference type="PROSITE" id="PS00136">
    <property type="entry name" value="SUBTILASE_ASP"/>
    <property type="match status" value="1"/>
</dbReference>
<accession>A0A4Y7WF19</accession>
<feature type="active site" description="Charge relay system" evidence="8 9">
    <location>
        <position position="584"/>
    </location>
</feature>
<feature type="chain" id="PRO_5039275630" description="Peptidase S8" evidence="11">
    <location>
        <begin position="31"/>
        <end position="798"/>
    </location>
</feature>
<evidence type="ECO:0000256" key="3">
    <source>
        <dbReference type="ARBA" id="ARBA00022525"/>
    </source>
</evidence>
<dbReference type="GO" id="GO:0006508">
    <property type="term" value="P:proteolysis"/>
    <property type="evidence" value="ECO:0007669"/>
    <property type="project" value="UniProtKB-KW"/>
</dbReference>
<dbReference type="Gene3D" id="3.40.50.200">
    <property type="entry name" value="Peptidase S8/S53 domain"/>
    <property type="match status" value="1"/>
</dbReference>
<keyword evidence="4 9" id="KW-0645">Protease</keyword>
<reference evidence="15 16" key="1">
    <citation type="submission" date="2019-03" db="EMBL/GenBank/DDBJ databases">
        <authorList>
            <person name="Liu G."/>
        </authorList>
    </citation>
    <scope>NUCLEOTIDE SEQUENCE [LARGE SCALE GENOMIC DNA]</scope>
    <source>
        <strain evidence="15 16">DSM 19099</strain>
    </source>
</reference>
<dbReference type="PRINTS" id="PR00723">
    <property type="entry name" value="SUBTILISIN"/>
</dbReference>
<dbReference type="PANTHER" id="PTHR43806:SF65">
    <property type="entry name" value="SERINE PROTEASE APRX"/>
    <property type="match status" value="1"/>
</dbReference>
<name>A0A4Y7WF19_9BACI</name>
<comment type="caution">
    <text evidence="15">The sequence shown here is derived from an EMBL/GenBank/DDBJ whole genome shotgun (WGS) entry which is preliminary data.</text>
</comment>
<dbReference type="InterPro" id="IPR050131">
    <property type="entry name" value="Peptidase_S8_subtilisin-like"/>
</dbReference>
<feature type="domain" description="PA" evidence="13">
    <location>
        <begin position="421"/>
        <end position="504"/>
    </location>
</feature>
<evidence type="ECO:0000256" key="9">
    <source>
        <dbReference type="PROSITE-ProRule" id="PRU01240"/>
    </source>
</evidence>
<dbReference type="InterPro" id="IPR046450">
    <property type="entry name" value="PA_dom_sf"/>
</dbReference>
<dbReference type="InterPro" id="IPR015500">
    <property type="entry name" value="Peptidase_S8_subtilisin-rel"/>
</dbReference>
<evidence type="ECO:0000313" key="16">
    <source>
        <dbReference type="Proteomes" id="UP000298210"/>
    </source>
</evidence>
<evidence type="ECO:0000313" key="15">
    <source>
        <dbReference type="EMBL" id="TES46213.1"/>
    </source>
</evidence>
<dbReference type="EMBL" id="SNUX01000004">
    <property type="protein sequence ID" value="TES46213.1"/>
    <property type="molecule type" value="Genomic_DNA"/>
</dbReference>
<evidence type="ECO:0000259" key="14">
    <source>
        <dbReference type="Pfam" id="PF05922"/>
    </source>
</evidence>
<gene>
    <name evidence="15" type="ORF">E2L03_16000</name>
</gene>
<dbReference type="InterPro" id="IPR000209">
    <property type="entry name" value="Peptidase_S8/S53_dom"/>
</dbReference>
<dbReference type="InterPro" id="IPR036852">
    <property type="entry name" value="Peptidase_S8/S53_dom_sf"/>
</dbReference>